<evidence type="ECO:0000313" key="4">
    <source>
        <dbReference type="Proteomes" id="UP001060260"/>
    </source>
</evidence>
<accession>A0AA95BTD4</accession>
<reference evidence="3" key="1">
    <citation type="submission" date="2022-08" db="EMBL/GenBank/DDBJ databases">
        <title>Genome Sequencing of Bacteroides fragilis Group Isolates with Nanopore Technology.</title>
        <authorList>
            <person name="Tisza M.J."/>
            <person name="Smith D."/>
            <person name="Dekker J.P."/>
        </authorList>
    </citation>
    <scope>NUCLEOTIDE SEQUENCE</scope>
    <source>
        <strain evidence="3">BFG-474</strain>
    </source>
</reference>
<dbReference type="AlphaFoldDB" id="A0AA95BTD4"/>
<dbReference type="Pfam" id="PF13648">
    <property type="entry name" value="Lipocalin_4"/>
    <property type="match status" value="1"/>
</dbReference>
<evidence type="ECO:0000259" key="2">
    <source>
        <dbReference type="Pfam" id="PF13648"/>
    </source>
</evidence>
<evidence type="ECO:0000313" key="3">
    <source>
        <dbReference type="EMBL" id="UVQ94904.1"/>
    </source>
</evidence>
<name>A0AA95BTD4_9BACE</name>
<feature type="signal peptide" evidence="1">
    <location>
        <begin position="1"/>
        <end position="21"/>
    </location>
</feature>
<gene>
    <name evidence="3" type="ORF">NXW23_10675</name>
</gene>
<dbReference type="Proteomes" id="UP001060260">
    <property type="component" value="Chromosome"/>
</dbReference>
<feature type="domain" description="Lipocalin-like" evidence="2">
    <location>
        <begin position="38"/>
        <end position="106"/>
    </location>
</feature>
<feature type="chain" id="PRO_5041678543" evidence="1">
    <location>
        <begin position="22"/>
        <end position="162"/>
    </location>
</feature>
<dbReference type="PROSITE" id="PS51257">
    <property type="entry name" value="PROKAR_LIPOPROTEIN"/>
    <property type="match status" value="1"/>
</dbReference>
<organism evidence="3 4">
    <name type="scientific">Bacteroides caccae</name>
    <dbReference type="NCBI Taxonomy" id="47678"/>
    <lineage>
        <taxon>Bacteria</taxon>
        <taxon>Pseudomonadati</taxon>
        <taxon>Bacteroidota</taxon>
        <taxon>Bacteroidia</taxon>
        <taxon>Bacteroidales</taxon>
        <taxon>Bacteroidaceae</taxon>
        <taxon>Bacteroides</taxon>
    </lineage>
</organism>
<proteinExistence type="predicted"/>
<sequence length="162" mass="18738">MRIFFRIIPLCMLLFGFVACGDNEEVKVETLEVTPANLNGTWQLVEWNGQPITEGTYCYISFVRKDKTFEMYQKFDSMYARFLSGTFEIENDDNWGYIVSGKYDNSLGGRWNNSYIVTELLPSGSMIWTMKDDAGDVSKYIRCDEIPSNILEEVRVDVDDKI</sequence>
<protein>
    <submittedName>
        <fullName evidence="3">Lipocalin family protein</fullName>
    </submittedName>
</protein>
<dbReference type="RefSeq" id="WP_258908457.1">
    <property type="nucleotide sequence ID" value="NZ_JBBNPC010000002.1"/>
</dbReference>
<keyword evidence="1" id="KW-0732">Signal</keyword>
<dbReference type="EMBL" id="CP103166">
    <property type="protein sequence ID" value="UVQ94904.1"/>
    <property type="molecule type" value="Genomic_DNA"/>
</dbReference>
<dbReference type="InterPro" id="IPR024311">
    <property type="entry name" value="Lipocalin-like"/>
</dbReference>
<evidence type="ECO:0000256" key="1">
    <source>
        <dbReference type="SAM" id="SignalP"/>
    </source>
</evidence>